<dbReference type="Gramene" id="Tc03v2_t025440.2">
    <property type="protein sequence ID" value="Tc03v2_p025440.2"/>
    <property type="gene ID" value="Tc03v2_g025440"/>
</dbReference>
<feature type="compositionally biased region" description="Low complexity" evidence="1">
    <location>
        <begin position="97"/>
        <end position="109"/>
    </location>
</feature>
<evidence type="ECO:0000313" key="3">
    <source>
        <dbReference type="RefSeq" id="XP_017972703.1"/>
    </source>
</evidence>
<sequence length="304" mass="32283">MVASSSAAKAAKTNNHKQTGSTAKTTDFKTKAKEPPTPAQRRAKQAVDKKYRANKKEAIVGQMKRIPCDWKVDGKYFTSFDEAETWFLSQTYDQGPNDTNNNTTASTAAGPSCVENHGLPNNPDNNPFSHDPAAGFPTAPTAGSIFVEYPELASAFDAPYNPSISDLVTDYNLGAEFPTLSAAGSSFAAYPELASVFDALDSHDISDLSTDHDLAAEFPTSSAAGSSLIAGHDLPVMVDVPNNHDTISNLVTRDPAADYKSGFPIAFVAGSSVANYDLHAPKSYDISGLFTHDPAAHKKAGLSF</sequence>
<dbReference type="Proteomes" id="UP000694886">
    <property type="component" value="Chromosome 3"/>
</dbReference>
<dbReference type="AlphaFoldDB" id="A0AB32W3P6"/>
<reference evidence="2" key="1">
    <citation type="journal article" date="1997" name="Nucleic Acids Res.">
        <title>tRNAscan-SE: a program for improved detection of transfer RNA genes in genomic sequence.</title>
        <authorList>
            <person name="Lowe T.M."/>
            <person name="Eddy S.R."/>
        </authorList>
    </citation>
    <scope>NUCLEOTIDE SEQUENCE [LARGE SCALE GENOMIC DNA]</scope>
    <source>
        <strain evidence="2">r\B97-61/B2</strain>
    </source>
</reference>
<evidence type="ECO:0000313" key="2">
    <source>
        <dbReference type="Proteomes" id="UP000694886"/>
    </source>
</evidence>
<feature type="region of interest" description="Disordered" evidence="1">
    <location>
        <begin position="1"/>
        <end position="51"/>
    </location>
</feature>
<feature type="compositionally biased region" description="Low complexity" evidence="1">
    <location>
        <begin position="1"/>
        <end position="12"/>
    </location>
</feature>
<reference evidence="3" key="2">
    <citation type="submission" date="2025-08" db="UniProtKB">
        <authorList>
            <consortium name="RefSeq"/>
        </authorList>
    </citation>
    <scope>IDENTIFICATION</scope>
</reference>
<gene>
    <name evidence="3" type="primary">LOC18606757</name>
</gene>
<dbReference type="GeneID" id="18606757"/>
<dbReference type="RefSeq" id="XP_017972703.1">
    <property type="nucleotide sequence ID" value="XM_018117214.1"/>
</dbReference>
<accession>A0AB32W3P6</accession>
<protein>
    <submittedName>
        <fullName evidence="3">Uncharacterized protein LOC18606757 isoform X2</fullName>
    </submittedName>
</protein>
<evidence type="ECO:0000256" key="1">
    <source>
        <dbReference type="SAM" id="MobiDB-lite"/>
    </source>
</evidence>
<organism evidence="2 3">
    <name type="scientific">Theobroma cacao</name>
    <name type="common">Cacao</name>
    <name type="synonym">Cocoa</name>
    <dbReference type="NCBI Taxonomy" id="3641"/>
    <lineage>
        <taxon>Eukaryota</taxon>
        <taxon>Viridiplantae</taxon>
        <taxon>Streptophyta</taxon>
        <taxon>Embryophyta</taxon>
        <taxon>Tracheophyta</taxon>
        <taxon>Spermatophyta</taxon>
        <taxon>Magnoliopsida</taxon>
        <taxon>eudicotyledons</taxon>
        <taxon>Gunneridae</taxon>
        <taxon>Pentapetalae</taxon>
        <taxon>rosids</taxon>
        <taxon>malvids</taxon>
        <taxon>Malvales</taxon>
        <taxon>Malvaceae</taxon>
        <taxon>Byttnerioideae</taxon>
        <taxon>Theobroma</taxon>
    </lineage>
</organism>
<proteinExistence type="predicted"/>
<name>A0AB32W3P6_THECC</name>
<feature type="region of interest" description="Disordered" evidence="1">
    <location>
        <begin position="91"/>
        <end position="134"/>
    </location>
</feature>